<dbReference type="Pfam" id="PF02706">
    <property type="entry name" value="Wzz"/>
    <property type="match status" value="1"/>
</dbReference>
<feature type="transmembrane region" description="Helical" evidence="6">
    <location>
        <begin position="15"/>
        <end position="35"/>
    </location>
</feature>
<dbReference type="InterPro" id="IPR027417">
    <property type="entry name" value="P-loop_NTPase"/>
</dbReference>
<dbReference type="EMBL" id="JAULBC010000002">
    <property type="protein sequence ID" value="MEX6687512.1"/>
    <property type="molecule type" value="Genomic_DNA"/>
</dbReference>
<evidence type="ECO:0000256" key="1">
    <source>
        <dbReference type="ARBA" id="ARBA00004651"/>
    </source>
</evidence>
<evidence type="ECO:0000313" key="9">
    <source>
        <dbReference type="Proteomes" id="UP001560573"/>
    </source>
</evidence>
<evidence type="ECO:0000256" key="6">
    <source>
        <dbReference type="SAM" id="Phobius"/>
    </source>
</evidence>
<keyword evidence="4 6" id="KW-1133">Transmembrane helix</keyword>
<organism evidence="8 9">
    <name type="scientific">Danxiaibacter flavus</name>
    <dbReference type="NCBI Taxonomy" id="3049108"/>
    <lineage>
        <taxon>Bacteria</taxon>
        <taxon>Pseudomonadati</taxon>
        <taxon>Bacteroidota</taxon>
        <taxon>Chitinophagia</taxon>
        <taxon>Chitinophagales</taxon>
        <taxon>Chitinophagaceae</taxon>
        <taxon>Danxiaibacter</taxon>
    </lineage>
</organism>
<name>A0ABV3ZC99_9BACT</name>
<evidence type="ECO:0000256" key="4">
    <source>
        <dbReference type="ARBA" id="ARBA00022989"/>
    </source>
</evidence>
<keyword evidence="2" id="KW-1003">Cell membrane</keyword>
<dbReference type="InterPro" id="IPR003856">
    <property type="entry name" value="LPS_length_determ_N"/>
</dbReference>
<dbReference type="RefSeq" id="WP_369328917.1">
    <property type="nucleotide sequence ID" value="NZ_JAULBC010000002.1"/>
</dbReference>
<dbReference type="SUPFAM" id="SSF52540">
    <property type="entry name" value="P-loop containing nucleoside triphosphate hydrolases"/>
    <property type="match status" value="1"/>
</dbReference>
<dbReference type="Proteomes" id="UP001560573">
    <property type="component" value="Unassembled WGS sequence"/>
</dbReference>
<accession>A0ABV3ZC99</accession>
<evidence type="ECO:0000256" key="2">
    <source>
        <dbReference type="ARBA" id="ARBA00022475"/>
    </source>
</evidence>
<reference evidence="8 9" key="1">
    <citation type="submission" date="2023-07" db="EMBL/GenBank/DDBJ databases">
        <authorList>
            <person name="Lian W.-H."/>
        </authorList>
    </citation>
    <scope>NUCLEOTIDE SEQUENCE [LARGE SCALE GENOMIC DNA]</scope>
    <source>
        <strain evidence="8 9">SYSU DXS3180</strain>
    </source>
</reference>
<dbReference type="PANTHER" id="PTHR32309:SF13">
    <property type="entry name" value="FERRIC ENTEROBACTIN TRANSPORT PROTEIN FEPE"/>
    <property type="match status" value="1"/>
</dbReference>
<dbReference type="InterPro" id="IPR050445">
    <property type="entry name" value="Bact_polysacc_biosynth/exp"/>
</dbReference>
<evidence type="ECO:0000313" key="8">
    <source>
        <dbReference type="EMBL" id="MEX6687512.1"/>
    </source>
</evidence>
<comment type="subcellular location">
    <subcellularLocation>
        <location evidence="1">Cell membrane</location>
        <topology evidence="1">Multi-pass membrane protein</topology>
    </subcellularLocation>
</comment>
<feature type="domain" description="Polysaccharide chain length determinant N-terminal" evidence="7">
    <location>
        <begin position="2"/>
        <end position="85"/>
    </location>
</feature>
<dbReference type="Gene3D" id="3.40.50.300">
    <property type="entry name" value="P-loop containing nucleotide triphosphate hydrolases"/>
    <property type="match status" value="1"/>
</dbReference>
<evidence type="ECO:0000256" key="3">
    <source>
        <dbReference type="ARBA" id="ARBA00022692"/>
    </source>
</evidence>
<keyword evidence="5 6" id="KW-0472">Membrane</keyword>
<evidence type="ECO:0000259" key="7">
    <source>
        <dbReference type="Pfam" id="PF02706"/>
    </source>
</evidence>
<protein>
    <submittedName>
        <fullName evidence="8">Wzz/FepE/Etk N-terminal domain-containing protein</fullName>
    </submittedName>
</protein>
<comment type="caution">
    <text evidence="8">The sequence shown here is derived from an EMBL/GenBank/DDBJ whole genome shotgun (WGS) entry which is preliminary data.</text>
</comment>
<dbReference type="PANTHER" id="PTHR32309">
    <property type="entry name" value="TYROSINE-PROTEIN KINASE"/>
    <property type="match status" value="1"/>
</dbReference>
<feature type="transmembrane region" description="Helical" evidence="6">
    <location>
        <begin position="463"/>
        <end position="487"/>
    </location>
</feature>
<keyword evidence="3 6" id="KW-0812">Transmembrane</keyword>
<proteinExistence type="predicted"/>
<evidence type="ECO:0000256" key="5">
    <source>
        <dbReference type="ARBA" id="ARBA00023136"/>
    </source>
</evidence>
<sequence length="734" mass="81976">MELIYLLNALLRKKWIIIGCFLVAVVTAFLFTMNLKTLYKSSAQIATGFTASEQIKLENENFNTAQIDVKFNNIIENLTSPKVVQLLSYDLILHDLSSKSPFIYLSEKQKSQDDYKAVNIPTAIKVFTQKLDDMEVLDADVPEDMKLINFLTLYGYDVETLTGNISVSRINRTDYIGIDVLSESPDLSAFAVNTLVQELNRYYSQTKKSSTDVSIASLDSAVQAKKTILDEKLTAKSAYLSSHGIVDVNMESGNKLSQVSSYQSQLADEKSKLQNLNYRIGEYNRLIETAKTTGQKTVSGSTVINANNDEYIRLRKQYNELNAQYIQKGSTDIDMKRKLDDLSAQMKALNFTSESKQSIEGATVSVDELVQKKLDAEGDLKATREKIGILESNLSNLNGGLNGMAASGAEIEKLTTEITIAQTEYSNAKDKLNSVANYKDTYAGFKQTIYGQPALIPEPSKRWLIVALAGAAALFFSVIVIILIEYFDQSIKSPAQFNRLTQLPLIGSINYIDKFDGDIFAKVNNLSKDEGRNNVFKELLRKLRYEIESSGKRIFLFTSTEPQQGKTTLIQALSYSLSLGKKKVLIIDTNFCNNDLTNVLHARPSLEKFYVNGKPFNIEDVKALVTPTSVEGVETIGCGAGDYTPSEILPKNHLLNYLHELLTVYDYIFLEGAPLNSFTDTKELINYSDGMIAVFASDKSLSETDKESIEYLRQHSEKFIGAILNKVQVENLDM</sequence>
<keyword evidence="9" id="KW-1185">Reference proteome</keyword>
<gene>
    <name evidence="8" type="ORF">QTN47_08425</name>
</gene>